<dbReference type="Pfam" id="PF13707">
    <property type="entry name" value="RloB"/>
    <property type="match status" value="1"/>
</dbReference>
<evidence type="ECO:0000313" key="3">
    <source>
        <dbReference type="Proteomes" id="UP000295684"/>
    </source>
</evidence>
<dbReference type="InterPro" id="IPR025591">
    <property type="entry name" value="RloB"/>
</dbReference>
<keyword evidence="4" id="KW-1185">Reference proteome</keyword>
<dbReference type="Proteomes" id="UP000295684">
    <property type="component" value="Unassembled WGS sequence"/>
</dbReference>
<dbReference type="Proteomes" id="UP000622648">
    <property type="component" value="Unassembled WGS sequence"/>
</dbReference>
<dbReference type="EMBL" id="BMJO01000002">
    <property type="protein sequence ID" value="GGE47943.1"/>
    <property type="molecule type" value="Genomic_DNA"/>
</dbReference>
<dbReference type="RefSeq" id="WP_165877916.1">
    <property type="nucleotide sequence ID" value="NZ_BMJO01000002.1"/>
</dbReference>
<gene>
    <name evidence="2" type="ORF">EV200_104161</name>
    <name evidence="1" type="ORF">GCM10011413_12510</name>
</gene>
<dbReference type="AlphaFoldDB" id="A0A4V2RZC0"/>
<reference evidence="1" key="1">
    <citation type="journal article" date="2014" name="Int. J. Syst. Evol. Microbiol.">
        <title>Complete genome of a new Firmicutes species belonging to the dominant human colonic microbiota ('Ruminococcus bicirculans') reveals two chromosomes and a selective capacity to utilize plant glucans.</title>
        <authorList>
            <consortium name="NISC Comparative Sequencing Program"/>
            <person name="Wegmann U."/>
            <person name="Louis P."/>
            <person name="Goesmann A."/>
            <person name="Henrissat B."/>
            <person name="Duncan S.H."/>
            <person name="Flint H.J."/>
        </authorList>
    </citation>
    <scope>NUCLEOTIDE SEQUENCE</scope>
    <source>
        <strain evidence="1">CGMCC 1.15644</strain>
    </source>
</reference>
<reference evidence="2 3" key="3">
    <citation type="submission" date="2019-03" db="EMBL/GenBank/DDBJ databases">
        <title>Genomic Encyclopedia of Type Strains, Phase IV (KMG-IV): sequencing the most valuable type-strain genomes for metagenomic binning, comparative biology and taxonomic classification.</title>
        <authorList>
            <person name="Goeker M."/>
        </authorList>
    </citation>
    <scope>NUCLEOTIDE SEQUENCE [LARGE SCALE GENOMIC DNA]</scope>
    <source>
        <strain evidence="2 3">DSM 103236</strain>
    </source>
</reference>
<evidence type="ECO:0000313" key="2">
    <source>
        <dbReference type="EMBL" id="TCO25125.1"/>
    </source>
</evidence>
<organism evidence="2 3">
    <name type="scientific">Pedobacter psychrotolerans</name>
    <dbReference type="NCBI Taxonomy" id="1843235"/>
    <lineage>
        <taxon>Bacteria</taxon>
        <taxon>Pseudomonadati</taxon>
        <taxon>Bacteroidota</taxon>
        <taxon>Sphingobacteriia</taxon>
        <taxon>Sphingobacteriales</taxon>
        <taxon>Sphingobacteriaceae</taxon>
        <taxon>Pedobacter</taxon>
    </lineage>
</organism>
<name>A0A4V2RZC0_9SPHI</name>
<sequence>MAKRGKIVDFESVDEVARPERMKKYLYLILIICEDENTERVYFEKFKSHIPKETIFLRPIGTGFDPLGVVKKAIEEKKKLKAECGGKDVDEVWLVFDKDDADIYPGKTDRFNSAIALAEAEKFQLAYSNEVFELWLLLHLTNLDPTIPLPRAQIYEKLQNLITAEPGHETFIYNHGDVEILEKIALLGSEVDAIERAEMLINHHGAKHLLERNPVTFVNELIKNLYSWIKYYSYQ</sequence>
<protein>
    <submittedName>
        <fullName evidence="2">RloB-like protein</fullName>
    </submittedName>
</protein>
<proteinExistence type="predicted"/>
<reference evidence="4" key="2">
    <citation type="journal article" date="2019" name="Int. J. Syst. Evol. Microbiol.">
        <title>The Global Catalogue of Microorganisms (GCM) 10K type strain sequencing project: providing services to taxonomists for standard genome sequencing and annotation.</title>
        <authorList>
            <consortium name="The Broad Institute Genomics Platform"/>
            <consortium name="The Broad Institute Genome Sequencing Center for Infectious Disease"/>
            <person name="Wu L."/>
            <person name="Ma J."/>
        </authorList>
    </citation>
    <scope>NUCLEOTIDE SEQUENCE [LARGE SCALE GENOMIC DNA]</scope>
    <source>
        <strain evidence="4">CGMCC 1.15644</strain>
    </source>
</reference>
<evidence type="ECO:0000313" key="4">
    <source>
        <dbReference type="Proteomes" id="UP000622648"/>
    </source>
</evidence>
<reference evidence="1" key="4">
    <citation type="submission" date="2024-05" db="EMBL/GenBank/DDBJ databases">
        <authorList>
            <person name="Sun Q."/>
            <person name="Zhou Y."/>
        </authorList>
    </citation>
    <scope>NUCLEOTIDE SEQUENCE</scope>
    <source>
        <strain evidence="1">CGMCC 1.15644</strain>
    </source>
</reference>
<comment type="caution">
    <text evidence="2">The sequence shown here is derived from an EMBL/GenBank/DDBJ whole genome shotgun (WGS) entry which is preliminary data.</text>
</comment>
<evidence type="ECO:0000313" key="1">
    <source>
        <dbReference type="EMBL" id="GGE47943.1"/>
    </source>
</evidence>
<dbReference type="EMBL" id="SLWO01000004">
    <property type="protein sequence ID" value="TCO25125.1"/>
    <property type="molecule type" value="Genomic_DNA"/>
</dbReference>
<accession>A0A4V2RZC0</accession>